<evidence type="ECO:0000313" key="2">
    <source>
        <dbReference type="Proteomes" id="UP000784294"/>
    </source>
</evidence>
<accession>A0A3S5BZZ5</accession>
<evidence type="ECO:0000313" key="1">
    <source>
        <dbReference type="EMBL" id="VEL26727.1"/>
    </source>
</evidence>
<dbReference type="Proteomes" id="UP000784294">
    <property type="component" value="Unassembled WGS sequence"/>
</dbReference>
<protein>
    <submittedName>
        <fullName evidence="1">Uncharacterized protein</fullName>
    </submittedName>
</protein>
<sequence>MGKSRLAQPSETQASSDWARMYWLARNRQVGLGLGLRLGDEKTVRSDYTLGSSSDRPANWCQAHSPLQNSTIRPVVLWPRLADAFPPVYLALSSATINDRSSTHPSS</sequence>
<proteinExistence type="predicted"/>
<gene>
    <name evidence="1" type="ORF">PXEA_LOCUS20167</name>
</gene>
<dbReference type="EMBL" id="CAAALY010082301">
    <property type="protein sequence ID" value="VEL26727.1"/>
    <property type="molecule type" value="Genomic_DNA"/>
</dbReference>
<organism evidence="1 2">
    <name type="scientific">Protopolystoma xenopodis</name>
    <dbReference type="NCBI Taxonomy" id="117903"/>
    <lineage>
        <taxon>Eukaryota</taxon>
        <taxon>Metazoa</taxon>
        <taxon>Spiralia</taxon>
        <taxon>Lophotrochozoa</taxon>
        <taxon>Platyhelminthes</taxon>
        <taxon>Monogenea</taxon>
        <taxon>Polyopisthocotylea</taxon>
        <taxon>Polystomatidea</taxon>
        <taxon>Polystomatidae</taxon>
        <taxon>Protopolystoma</taxon>
    </lineage>
</organism>
<name>A0A3S5BZZ5_9PLAT</name>
<dbReference type="AlphaFoldDB" id="A0A3S5BZZ5"/>
<reference evidence="1" key="1">
    <citation type="submission" date="2018-11" db="EMBL/GenBank/DDBJ databases">
        <authorList>
            <consortium name="Pathogen Informatics"/>
        </authorList>
    </citation>
    <scope>NUCLEOTIDE SEQUENCE</scope>
</reference>
<comment type="caution">
    <text evidence="1">The sequence shown here is derived from an EMBL/GenBank/DDBJ whole genome shotgun (WGS) entry which is preliminary data.</text>
</comment>
<keyword evidence="2" id="KW-1185">Reference proteome</keyword>